<dbReference type="GeneTree" id="ENSGT00960000186914"/>
<dbReference type="OMA" id="THIRGQD"/>
<dbReference type="AlphaFoldDB" id="A0A3B5K3U8"/>
<reference evidence="1" key="2">
    <citation type="submission" date="2025-08" db="UniProtKB">
        <authorList>
            <consortium name="Ensembl"/>
        </authorList>
    </citation>
    <scope>IDENTIFICATION</scope>
</reference>
<evidence type="ECO:0000313" key="2">
    <source>
        <dbReference type="Proteomes" id="UP000005226"/>
    </source>
</evidence>
<evidence type="ECO:0000313" key="1">
    <source>
        <dbReference type="Ensembl" id="ENSTRUP00000050086.2"/>
    </source>
</evidence>
<reference evidence="1" key="3">
    <citation type="submission" date="2025-09" db="UniProtKB">
        <authorList>
            <consortium name="Ensembl"/>
        </authorList>
    </citation>
    <scope>IDENTIFICATION</scope>
</reference>
<dbReference type="Ensembl" id="ENSTRUT00000052881.2">
    <property type="protein sequence ID" value="ENSTRUP00000050086.2"/>
    <property type="gene ID" value="ENSTRUG00000023773.2"/>
</dbReference>
<accession>A0A3B5K3U8</accession>
<keyword evidence="2" id="KW-1185">Reference proteome</keyword>
<dbReference type="InParanoid" id="A0A3B5K3U8"/>
<sequence>ACVTLKSVGRLTSDFHHSVFGLHHQLLCHCGSWVQPMGHHKTHIRGQDGGPYIPGPVGVGKCAHVLGQNRHTKSLVKDSAVLVPVAEWIPAGAPEQGEGNASLSHGSGG</sequence>
<protein>
    <submittedName>
        <fullName evidence="1">Uncharacterized protein</fullName>
    </submittedName>
</protein>
<reference evidence="1 2" key="1">
    <citation type="journal article" date="2011" name="Genome Biol. Evol.">
        <title>Integration of the genetic map and genome assembly of fugu facilitates insights into distinct features of genome evolution in teleosts and mammals.</title>
        <authorList>
            <person name="Kai W."/>
            <person name="Kikuchi K."/>
            <person name="Tohari S."/>
            <person name="Chew A.K."/>
            <person name="Tay A."/>
            <person name="Fujiwara A."/>
            <person name="Hosoya S."/>
            <person name="Suetake H."/>
            <person name="Naruse K."/>
            <person name="Brenner S."/>
            <person name="Suzuki Y."/>
            <person name="Venkatesh B."/>
        </authorList>
    </citation>
    <scope>NUCLEOTIDE SEQUENCE [LARGE SCALE GENOMIC DNA]</scope>
</reference>
<name>A0A3B5K3U8_TAKRU</name>
<dbReference type="Proteomes" id="UP000005226">
    <property type="component" value="Chromosome 15"/>
</dbReference>
<organism evidence="1 2">
    <name type="scientific">Takifugu rubripes</name>
    <name type="common">Japanese pufferfish</name>
    <name type="synonym">Fugu rubripes</name>
    <dbReference type="NCBI Taxonomy" id="31033"/>
    <lineage>
        <taxon>Eukaryota</taxon>
        <taxon>Metazoa</taxon>
        <taxon>Chordata</taxon>
        <taxon>Craniata</taxon>
        <taxon>Vertebrata</taxon>
        <taxon>Euteleostomi</taxon>
        <taxon>Actinopterygii</taxon>
        <taxon>Neopterygii</taxon>
        <taxon>Teleostei</taxon>
        <taxon>Neoteleostei</taxon>
        <taxon>Acanthomorphata</taxon>
        <taxon>Eupercaria</taxon>
        <taxon>Tetraodontiformes</taxon>
        <taxon>Tetradontoidea</taxon>
        <taxon>Tetraodontidae</taxon>
        <taxon>Takifugu</taxon>
    </lineage>
</organism>
<proteinExistence type="predicted"/>